<feature type="compositionally biased region" description="Polar residues" evidence="1">
    <location>
        <begin position="146"/>
        <end position="168"/>
    </location>
</feature>
<organism evidence="2 3">
    <name type="scientific">Vitis vinifera</name>
    <name type="common">Grape</name>
    <dbReference type="NCBI Taxonomy" id="29760"/>
    <lineage>
        <taxon>Eukaryota</taxon>
        <taxon>Viridiplantae</taxon>
        <taxon>Streptophyta</taxon>
        <taxon>Embryophyta</taxon>
        <taxon>Tracheophyta</taxon>
        <taxon>Spermatophyta</taxon>
        <taxon>Magnoliopsida</taxon>
        <taxon>eudicotyledons</taxon>
        <taxon>Gunneridae</taxon>
        <taxon>Pentapetalae</taxon>
        <taxon>rosids</taxon>
        <taxon>Vitales</taxon>
        <taxon>Vitaceae</taxon>
        <taxon>Viteae</taxon>
        <taxon>Vitis</taxon>
    </lineage>
</organism>
<name>A0A438HD75_VITVI</name>
<evidence type="ECO:0000313" key="3">
    <source>
        <dbReference type="Proteomes" id="UP000288805"/>
    </source>
</evidence>
<dbReference type="EMBL" id="QGNW01000241">
    <property type="protein sequence ID" value="RVW82397.1"/>
    <property type="molecule type" value="Genomic_DNA"/>
</dbReference>
<protein>
    <submittedName>
        <fullName evidence="2">Uncharacterized protein</fullName>
    </submittedName>
</protein>
<dbReference type="Proteomes" id="UP000288805">
    <property type="component" value="Unassembled WGS sequence"/>
</dbReference>
<accession>A0A438HD75</accession>
<proteinExistence type="predicted"/>
<reference evidence="2 3" key="1">
    <citation type="journal article" date="2018" name="PLoS Genet.">
        <title>Population sequencing reveals clonal diversity and ancestral inbreeding in the grapevine cultivar Chardonnay.</title>
        <authorList>
            <person name="Roach M.J."/>
            <person name="Johnson D.L."/>
            <person name="Bohlmann J."/>
            <person name="van Vuuren H.J."/>
            <person name="Jones S.J."/>
            <person name="Pretorius I.S."/>
            <person name="Schmidt S.A."/>
            <person name="Borneman A.R."/>
        </authorList>
    </citation>
    <scope>NUCLEOTIDE SEQUENCE [LARGE SCALE GENOMIC DNA]</scope>
    <source>
        <strain evidence="3">cv. Chardonnay</strain>
        <tissue evidence="2">Leaf</tissue>
    </source>
</reference>
<gene>
    <name evidence="2" type="ORF">CK203_045160</name>
</gene>
<evidence type="ECO:0000256" key="1">
    <source>
        <dbReference type="SAM" id="MobiDB-lite"/>
    </source>
</evidence>
<sequence length="222" mass="24330">KQGKRALRNFAAVKETSAKWHFVAKPFRNTVEASARYFAAAKVVWHTSATSQYSSIHLAAAKHCEMEKHDFAPKVPFRRVFRNCESGFGTRVPLRSTVTSISQLRNSLRSCCENGNCCEIGVLAPFSQPLRLLQSHAVQLRSSSLSNAGQSSIAQNGANTRAKSSSPSNRKRSLRKEPLPESAPEAFAVETKSTSGEAAPPKPPARRYLTRSEAAIEEETQG</sequence>
<comment type="caution">
    <text evidence="2">The sequence shown here is derived from an EMBL/GenBank/DDBJ whole genome shotgun (WGS) entry which is preliminary data.</text>
</comment>
<feature type="region of interest" description="Disordered" evidence="1">
    <location>
        <begin position="146"/>
        <end position="222"/>
    </location>
</feature>
<evidence type="ECO:0000313" key="2">
    <source>
        <dbReference type="EMBL" id="RVW82397.1"/>
    </source>
</evidence>
<dbReference type="AlphaFoldDB" id="A0A438HD75"/>
<feature type="non-terminal residue" evidence="2">
    <location>
        <position position="1"/>
    </location>
</feature>